<dbReference type="AlphaFoldDB" id="A0A4V1X9F9"/>
<evidence type="ECO:0000313" key="1">
    <source>
        <dbReference type="EMBL" id="RYO94729.1"/>
    </source>
</evidence>
<name>A0A4V1X9F9_9PEZI</name>
<gene>
    <name evidence="1" type="ORF">DL764_007786</name>
</gene>
<accession>A0A4V1X9F9</accession>
<proteinExistence type="predicted"/>
<sequence>MRATYIHNHPVLLAARLPDGYLSMDHQIRSILSAKPAVMAYGEHNIYNPSSSLLNIQFQETLQHGLHGVIVLGPYRVTQAPSAQTTDQTVVSQLSPPSLETYTRRNSGLQAQPPIHAMQLLPVTSTANT</sequence>
<dbReference type="EMBL" id="QJNU01000562">
    <property type="protein sequence ID" value="RYO94729.1"/>
    <property type="molecule type" value="Genomic_DNA"/>
</dbReference>
<evidence type="ECO:0000313" key="2">
    <source>
        <dbReference type="Proteomes" id="UP000293360"/>
    </source>
</evidence>
<dbReference type="Proteomes" id="UP000293360">
    <property type="component" value="Unassembled WGS sequence"/>
</dbReference>
<reference evidence="1 2" key="1">
    <citation type="submission" date="2018-06" db="EMBL/GenBank/DDBJ databases">
        <title>Complete Genomes of Monosporascus.</title>
        <authorList>
            <person name="Robinson A.J."/>
            <person name="Natvig D.O."/>
        </authorList>
    </citation>
    <scope>NUCLEOTIDE SEQUENCE [LARGE SCALE GENOMIC DNA]</scope>
    <source>
        <strain evidence="1 2">CBS 110550</strain>
    </source>
</reference>
<organism evidence="1 2">
    <name type="scientific">Monosporascus ibericus</name>
    <dbReference type="NCBI Taxonomy" id="155417"/>
    <lineage>
        <taxon>Eukaryota</taxon>
        <taxon>Fungi</taxon>
        <taxon>Dikarya</taxon>
        <taxon>Ascomycota</taxon>
        <taxon>Pezizomycotina</taxon>
        <taxon>Sordariomycetes</taxon>
        <taxon>Xylariomycetidae</taxon>
        <taxon>Xylariales</taxon>
        <taxon>Xylariales incertae sedis</taxon>
        <taxon>Monosporascus</taxon>
    </lineage>
</organism>
<protein>
    <submittedName>
        <fullName evidence="1">Uncharacterized protein</fullName>
    </submittedName>
</protein>
<keyword evidence="2" id="KW-1185">Reference proteome</keyword>
<comment type="caution">
    <text evidence="1">The sequence shown here is derived from an EMBL/GenBank/DDBJ whole genome shotgun (WGS) entry which is preliminary data.</text>
</comment>